<dbReference type="Proteomes" id="UP000789901">
    <property type="component" value="Unassembled WGS sequence"/>
</dbReference>
<feature type="non-terminal residue" evidence="1">
    <location>
        <position position="93"/>
    </location>
</feature>
<protein>
    <submittedName>
        <fullName evidence="1">34313_t:CDS:1</fullName>
    </submittedName>
</protein>
<sequence>ERREAVAKAILYYIYNCNADEHACEILKTKSLNIYPAPTPLSSLPKQSIIHPTLDYSIFEKNRTCFAIFSKLFPAQTFSDLANKADNFYKLKN</sequence>
<evidence type="ECO:0000313" key="1">
    <source>
        <dbReference type="EMBL" id="CAG8855068.1"/>
    </source>
</evidence>
<comment type="caution">
    <text evidence="1">The sequence shown here is derived from an EMBL/GenBank/DDBJ whole genome shotgun (WGS) entry which is preliminary data.</text>
</comment>
<accession>A0ABN7XIG0</accession>
<name>A0ABN7XIG0_GIGMA</name>
<feature type="non-terminal residue" evidence="1">
    <location>
        <position position="1"/>
    </location>
</feature>
<reference evidence="1 2" key="1">
    <citation type="submission" date="2021-06" db="EMBL/GenBank/DDBJ databases">
        <authorList>
            <person name="Kallberg Y."/>
            <person name="Tangrot J."/>
            <person name="Rosling A."/>
        </authorList>
    </citation>
    <scope>NUCLEOTIDE SEQUENCE [LARGE SCALE GENOMIC DNA]</scope>
    <source>
        <strain evidence="1 2">120-4 pot B 10/14</strain>
    </source>
</reference>
<keyword evidence="2" id="KW-1185">Reference proteome</keyword>
<gene>
    <name evidence="1" type="ORF">GMARGA_LOCUS43889</name>
</gene>
<evidence type="ECO:0000313" key="2">
    <source>
        <dbReference type="Proteomes" id="UP000789901"/>
    </source>
</evidence>
<dbReference type="EMBL" id="CAJVQB010145554">
    <property type="protein sequence ID" value="CAG8855068.1"/>
    <property type="molecule type" value="Genomic_DNA"/>
</dbReference>
<organism evidence="1 2">
    <name type="scientific">Gigaspora margarita</name>
    <dbReference type="NCBI Taxonomy" id="4874"/>
    <lineage>
        <taxon>Eukaryota</taxon>
        <taxon>Fungi</taxon>
        <taxon>Fungi incertae sedis</taxon>
        <taxon>Mucoromycota</taxon>
        <taxon>Glomeromycotina</taxon>
        <taxon>Glomeromycetes</taxon>
        <taxon>Diversisporales</taxon>
        <taxon>Gigasporaceae</taxon>
        <taxon>Gigaspora</taxon>
    </lineage>
</organism>
<proteinExistence type="predicted"/>